<proteinExistence type="predicted"/>
<evidence type="ECO:0000313" key="1">
    <source>
        <dbReference type="EMBL" id="SFO34049.1"/>
    </source>
</evidence>
<organism evidence="1 2">
    <name type="scientific">Algoriphagus ornithinivorans</name>
    <dbReference type="NCBI Taxonomy" id="226506"/>
    <lineage>
        <taxon>Bacteria</taxon>
        <taxon>Pseudomonadati</taxon>
        <taxon>Bacteroidota</taxon>
        <taxon>Cytophagia</taxon>
        <taxon>Cytophagales</taxon>
        <taxon>Cyclobacteriaceae</taxon>
        <taxon>Algoriphagus</taxon>
    </lineage>
</organism>
<dbReference type="Proteomes" id="UP000199564">
    <property type="component" value="Unassembled WGS sequence"/>
</dbReference>
<dbReference type="Pfam" id="PF20420">
    <property type="entry name" value="DUF6702"/>
    <property type="match status" value="1"/>
</dbReference>
<dbReference type="RefSeq" id="WP_091653657.1">
    <property type="nucleotide sequence ID" value="NZ_FOVW01000005.1"/>
</dbReference>
<sequence>MQQFYISLISLGWMVLSHPYFISLTEIRQNPESQRLEIAQKIFWDDLEEALGDFHGEKVDFLNPENPEKLNAQIQAYLLHHNKIWLDGSPATLKFLGYEIEEDAAWFYMESHPLPWKAKIRVQNSILIKNFSSQQNIIHVYKNSKSPKSLLLGKGKESGQIEF</sequence>
<evidence type="ECO:0000313" key="2">
    <source>
        <dbReference type="Proteomes" id="UP000199564"/>
    </source>
</evidence>
<accession>A0A1I5GDU8</accession>
<dbReference type="STRING" id="226506.SAMN04488519_105328"/>
<reference evidence="2" key="1">
    <citation type="submission" date="2016-10" db="EMBL/GenBank/DDBJ databases">
        <authorList>
            <person name="Varghese N."/>
            <person name="Submissions S."/>
        </authorList>
    </citation>
    <scope>NUCLEOTIDE SEQUENCE [LARGE SCALE GENOMIC DNA]</scope>
    <source>
        <strain evidence="2">DSM 15282</strain>
    </source>
</reference>
<dbReference type="InterPro" id="IPR046525">
    <property type="entry name" value="DUF6702"/>
</dbReference>
<protein>
    <submittedName>
        <fullName evidence="1">Uncharacterized protein</fullName>
    </submittedName>
</protein>
<name>A0A1I5GDU8_9BACT</name>
<gene>
    <name evidence="1" type="ORF">SAMN04488519_105328</name>
</gene>
<keyword evidence="2" id="KW-1185">Reference proteome</keyword>
<dbReference type="AlphaFoldDB" id="A0A1I5GDU8"/>
<dbReference type="EMBL" id="FOVW01000005">
    <property type="protein sequence ID" value="SFO34049.1"/>
    <property type="molecule type" value="Genomic_DNA"/>
</dbReference>